<dbReference type="RefSeq" id="WP_161011913.1">
    <property type="nucleotide sequence ID" value="NZ_WWCK01000001.1"/>
</dbReference>
<evidence type="ECO:0000256" key="1">
    <source>
        <dbReference type="SAM" id="SignalP"/>
    </source>
</evidence>
<evidence type="ECO:0000313" key="3">
    <source>
        <dbReference type="Proteomes" id="UP000450012"/>
    </source>
</evidence>
<dbReference type="EMBL" id="WWCK01000001">
    <property type="protein sequence ID" value="MYM65283.1"/>
    <property type="molecule type" value="Genomic_DNA"/>
</dbReference>
<feature type="signal peptide" evidence="1">
    <location>
        <begin position="1"/>
        <end position="23"/>
    </location>
</feature>
<dbReference type="SUPFAM" id="SSF51445">
    <property type="entry name" value="(Trans)glycosidases"/>
    <property type="match status" value="1"/>
</dbReference>
<feature type="chain" id="PRO_5031113586" evidence="1">
    <location>
        <begin position="24"/>
        <end position="404"/>
    </location>
</feature>
<dbReference type="Gene3D" id="3.20.20.80">
    <property type="entry name" value="Glycosidases"/>
    <property type="match status" value="1"/>
</dbReference>
<protein>
    <submittedName>
        <fullName evidence="2">Cellulase family glycosylhydrolase</fullName>
    </submittedName>
</protein>
<name>A0A7X4GKV6_9BURK</name>
<gene>
    <name evidence="2" type="ORF">GTP45_00360</name>
</gene>
<dbReference type="AlphaFoldDB" id="A0A7X4GKV6"/>
<keyword evidence="1" id="KW-0732">Signal</keyword>
<keyword evidence="3" id="KW-1185">Reference proteome</keyword>
<comment type="caution">
    <text evidence="2">The sequence shown here is derived from an EMBL/GenBank/DDBJ whole genome shotgun (WGS) entry which is preliminary data.</text>
</comment>
<accession>A0A7X4GKV6</accession>
<proteinExistence type="predicted"/>
<dbReference type="InterPro" id="IPR017853">
    <property type="entry name" value="GH"/>
</dbReference>
<dbReference type="Proteomes" id="UP000450012">
    <property type="component" value="Unassembled WGS sequence"/>
</dbReference>
<organism evidence="2 3">
    <name type="scientific">Duganella rivi</name>
    <dbReference type="NCBI Taxonomy" id="2666083"/>
    <lineage>
        <taxon>Bacteria</taxon>
        <taxon>Pseudomonadati</taxon>
        <taxon>Pseudomonadota</taxon>
        <taxon>Betaproteobacteria</taxon>
        <taxon>Burkholderiales</taxon>
        <taxon>Oxalobacteraceae</taxon>
        <taxon>Telluria group</taxon>
        <taxon>Duganella</taxon>
    </lineage>
</organism>
<evidence type="ECO:0000313" key="2">
    <source>
        <dbReference type="EMBL" id="MYM65283.1"/>
    </source>
</evidence>
<reference evidence="2 3" key="1">
    <citation type="submission" date="2019-12" db="EMBL/GenBank/DDBJ databases">
        <title>Novel species isolated from a subtropical stream in China.</title>
        <authorList>
            <person name="Lu H."/>
        </authorList>
    </citation>
    <scope>NUCLEOTIDE SEQUENCE [LARGE SCALE GENOMIC DNA]</scope>
    <source>
        <strain evidence="2 3">FT55W</strain>
    </source>
</reference>
<sequence>MKTIKKLLITLLLGAAVSTSASAADFRAGNGVFLLNGQPFYGIGVNYQDAFLRYMESGGRDVTWKAGLATLKAYNIPFIRINAIGFWPDNIQKNYLSNPALYYTRMDEFLKECAAQNVGVIMDLFWNYPAWTDLNLERVPAWGDANSKTRVMMRKITTDIVTRYKDNAAVWAWEFSNESNALIDIPATIGNYQWMAKAATAPARTAADNITVDTIINALNDFTATVRAIDKVHPVFSGHDHPRNNAYHLPTSWAIDTPAQYGTILSRDNGTADTVSMHLYPYGEFAAFGPDATNPAGLPGTFNNIIAASVARSRTKDAAGKLLDPRPFFLGEFGTNDKDLTPTVAQAKFYEQTASIIANRVPLSALWVFDWAAQEGLYSVTATNSRKYQLDRLKEMNTTMKTWK</sequence>